<accession>A0A9W9N8Q0</accession>
<dbReference type="RefSeq" id="XP_058311034.1">
    <property type="nucleotide sequence ID" value="XM_058448690.1"/>
</dbReference>
<protein>
    <submittedName>
        <fullName evidence="2">Uncharacterized protein</fullName>
    </submittedName>
</protein>
<organism evidence="2 3">
    <name type="scientific">Penicillium cinerascens</name>
    <dbReference type="NCBI Taxonomy" id="70096"/>
    <lineage>
        <taxon>Eukaryota</taxon>
        <taxon>Fungi</taxon>
        <taxon>Dikarya</taxon>
        <taxon>Ascomycota</taxon>
        <taxon>Pezizomycotina</taxon>
        <taxon>Eurotiomycetes</taxon>
        <taxon>Eurotiomycetidae</taxon>
        <taxon>Eurotiales</taxon>
        <taxon>Aspergillaceae</taxon>
        <taxon>Penicillium</taxon>
    </lineage>
</organism>
<sequence>MPDKPKTFFTPGQRDQMTKQGNSSKEEREKKAAERKEKANTEIRTAAGNDSRERRGKDKTEIIDLYANSKGGKK</sequence>
<gene>
    <name evidence="2" type="ORF">N7498_001628</name>
</gene>
<dbReference type="AlphaFoldDB" id="A0A9W9N8Q0"/>
<feature type="compositionally biased region" description="Polar residues" evidence="1">
    <location>
        <begin position="13"/>
        <end position="23"/>
    </location>
</feature>
<dbReference type="OrthoDB" id="10415068at2759"/>
<dbReference type="GeneID" id="83175991"/>
<feature type="compositionally biased region" description="Basic and acidic residues" evidence="1">
    <location>
        <begin position="24"/>
        <end position="41"/>
    </location>
</feature>
<reference evidence="2" key="1">
    <citation type="submission" date="2022-12" db="EMBL/GenBank/DDBJ databases">
        <authorList>
            <person name="Petersen C."/>
        </authorList>
    </citation>
    <scope>NUCLEOTIDE SEQUENCE</scope>
    <source>
        <strain evidence="2">IBT 15544</strain>
    </source>
</reference>
<dbReference type="EMBL" id="JAPQKR010000005">
    <property type="protein sequence ID" value="KAJ5215221.1"/>
    <property type="molecule type" value="Genomic_DNA"/>
</dbReference>
<name>A0A9W9N8Q0_9EURO</name>
<evidence type="ECO:0000256" key="1">
    <source>
        <dbReference type="SAM" id="MobiDB-lite"/>
    </source>
</evidence>
<keyword evidence="3" id="KW-1185">Reference proteome</keyword>
<reference evidence="2" key="2">
    <citation type="journal article" date="2023" name="IMA Fungus">
        <title>Comparative genomic study of the Penicillium genus elucidates a diverse pangenome and 15 lateral gene transfer events.</title>
        <authorList>
            <person name="Petersen C."/>
            <person name="Sorensen T."/>
            <person name="Nielsen M.R."/>
            <person name="Sondergaard T.E."/>
            <person name="Sorensen J.L."/>
            <person name="Fitzpatrick D.A."/>
            <person name="Frisvad J.C."/>
            <person name="Nielsen K.L."/>
        </authorList>
    </citation>
    <scope>NUCLEOTIDE SEQUENCE</scope>
    <source>
        <strain evidence="2">IBT 15544</strain>
    </source>
</reference>
<proteinExistence type="predicted"/>
<feature type="region of interest" description="Disordered" evidence="1">
    <location>
        <begin position="1"/>
        <end position="74"/>
    </location>
</feature>
<evidence type="ECO:0000313" key="3">
    <source>
        <dbReference type="Proteomes" id="UP001150904"/>
    </source>
</evidence>
<evidence type="ECO:0000313" key="2">
    <source>
        <dbReference type="EMBL" id="KAJ5215221.1"/>
    </source>
</evidence>
<dbReference type="Proteomes" id="UP001150904">
    <property type="component" value="Unassembled WGS sequence"/>
</dbReference>
<comment type="caution">
    <text evidence="2">The sequence shown here is derived from an EMBL/GenBank/DDBJ whole genome shotgun (WGS) entry which is preliminary data.</text>
</comment>
<feature type="compositionally biased region" description="Basic and acidic residues" evidence="1">
    <location>
        <begin position="50"/>
        <end position="62"/>
    </location>
</feature>